<dbReference type="RefSeq" id="WP_158300267.1">
    <property type="nucleotide sequence ID" value="NZ_CP121464.1"/>
</dbReference>
<keyword evidence="2" id="KW-1185">Reference proteome</keyword>
<accession>A0ABY8I3X7</accession>
<protein>
    <submittedName>
        <fullName evidence="1">Uncharacterized protein</fullName>
    </submittedName>
</protein>
<evidence type="ECO:0000313" key="1">
    <source>
        <dbReference type="EMBL" id="WFR79607.1"/>
    </source>
</evidence>
<gene>
    <name evidence="1" type="ORF">P9875_00040</name>
</gene>
<name>A0ABY8I3X7_9BURK</name>
<proteinExistence type="predicted"/>
<organism evidence="1 2">
    <name type="scientific">Janthinobacterium rivuli</name>
    <dbReference type="NCBI Taxonomy" id="2751478"/>
    <lineage>
        <taxon>Bacteria</taxon>
        <taxon>Pseudomonadati</taxon>
        <taxon>Pseudomonadota</taxon>
        <taxon>Betaproteobacteria</taxon>
        <taxon>Burkholderiales</taxon>
        <taxon>Oxalobacteraceae</taxon>
        <taxon>Janthinobacterium</taxon>
    </lineage>
</organism>
<sequence>MKSLFYVDAIKPPSAAALPQRFTTLVPTCRPTSRQDADDAGGDILIGLTAPGGLQHGFGIAVLIEQ</sequence>
<dbReference type="EMBL" id="CP121464">
    <property type="protein sequence ID" value="WFR79607.1"/>
    <property type="molecule type" value="Genomic_DNA"/>
</dbReference>
<dbReference type="Proteomes" id="UP001219584">
    <property type="component" value="Chromosome"/>
</dbReference>
<reference evidence="1 2" key="1">
    <citation type="submission" date="2023-04" db="EMBL/GenBank/DDBJ databases">
        <title>Nanopore sequencing of Janthinobacterium from water.</title>
        <authorList>
            <person name="Ciuchcinski K."/>
            <person name="Rokowska A."/>
            <person name="Dziewit L."/>
        </authorList>
    </citation>
    <scope>NUCLEOTIDE SEQUENCE [LARGE SCALE GENOMIC DNA]</scope>
    <source>
        <strain evidence="1 2">DEMB2</strain>
    </source>
</reference>
<evidence type="ECO:0000313" key="2">
    <source>
        <dbReference type="Proteomes" id="UP001219584"/>
    </source>
</evidence>